<dbReference type="InterPro" id="IPR050938">
    <property type="entry name" value="Collagen_Structural_Proteins"/>
</dbReference>
<keyword evidence="7" id="KW-0084">Basement membrane</keyword>
<keyword evidence="4" id="KW-0272">Extracellular matrix</keyword>
<evidence type="ECO:0000256" key="5">
    <source>
        <dbReference type="ARBA" id="ARBA00022729"/>
    </source>
</evidence>
<evidence type="ECO:0000256" key="6">
    <source>
        <dbReference type="ARBA" id="ARBA00022737"/>
    </source>
</evidence>
<evidence type="ECO:0000256" key="10">
    <source>
        <dbReference type="SAM" id="MobiDB-lite"/>
    </source>
</evidence>
<feature type="compositionally biased region" description="Low complexity" evidence="10">
    <location>
        <begin position="36"/>
        <end position="45"/>
    </location>
</feature>
<comment type="subcellular location">
    <subcellularLocation>
        <location evidence="2">Secreted</location>
        <location evidence="2">Extracellular space</location>
        <location evidence="2">Extracellular matrix</location>
        <location evidence="2">Basement membrane</location>
    </subcellularLocation>
</comment>
<dbReference type="InterPro" id="IPR001442">
    <property type="entry name" value="Collagen_IV_NC"/>
</dbReference>
<accession>M4AMI2</accession>
<evidence type="ECO:0000256" key="2">
    <source>
        <dbReference type="ARBA" id="ARBA00004302"/>
    </source>
</evidence>
<dbReference type="HOGENOM" id="CLU_002023_0_0_1"/>
<protein>
    <recommendedName>
        <fullName evidence="11">Collagen IV NC1 domain-containing protein</fullName>
    </recommendedName>
</protein>
<dbReference type="PANTHER" id="PTHR37456">
    <property type="entry name" value="SI:CH211-266K2.1"/>
    <property type="match status" value="1"/>
</dbReference>
<reference evidence="12" key="3">
    <citation type="submission" date="2025-08" db="UniProtKB">
        <authorList>
            <consortium name="Ensembl"/>
        </authorList>
    </citation>
    <scope>IDENTIFICATION</scope>
    <source>
        <strain evidence="12">JP 163 A</strain>
    </source>
</reference>
<dbReference type="Pfam" id="PF01413">
    <property type="entry name" value="C4"/>
    <property type="match status" value="2"/>
</dbReference>
<dbReference type="GO" id="GO:0005201">
    <property type="term" value="F:extracellular matrix structural constituent"/>
    <property type="evidence" value="ECO:0007669"/>
    <property type="project" value="InterPro"/>
</dbReference>
<evidence type="ECO:0000313" key="13">
    <source>
        <dbReference type="Proteomes" id="UP000002852"/>
    </source>
</evidence>
<evidence type="ECO:0000256" key="9">
    <source>
        <dbReference type="ARBA" id="ARBA00023157"/>
    </source>
</evidence>
<feature type="domain" description="Collagen IV NC1" evidence="11">
    <location>
        <begin position="216"/>
        <end position="439"/>
    </location>
</feature>
<dbReference type="InterPro" id="IPR016187">
    <property type="entry name" value="CTDL_fold"/>
</dbReference>
<organism evidence="12 13">
    <name type="scientific">Xiphophorus maculatus</name>
    <name type="common">Southern platyfish</name>
    <name type="synonym">Platypoecilus maculatus</name>
    <dbReference type="NCBI Taxonomy" id="8083"/>
    <lineage>
        <taxon>Eukaryota</taxon>
        <taxon>Metazoa</taxon>
        <taxon>Chordata</taxon>
        <taxon>Craniata</taxon>
        <taxon>Vertebrata</taxon>
        <taxon>Euteleostomi</taxon>
        <taxon>Actinopterygii</taxon>
        <taxon>Neopterygii</taxon>
        <taxon>Teleostei</taxon>
        <taxon>Neoteleostei</taxon>
        <taxon>Acanthomorphata</taxon>
        <taxon>Ovalentaria</taxon>
        <taxon>Atherinomorphae</taxon>
        <taxon>Cyprinodontiformes</taxon>
        <taxon>Poeciliidae</taxon>
        <taxon>Poeciliinae</taxon>
        <taxon>Xiphophorus</taxon>
    </lineage>
</organism>
<dbReference type="SUPFAM" id="SSF56436">
    <property type="entry name" value="C-type lectin-like"/>
    <property type="match status" value="2"/>
</dbReference>
<keyword evidence="6" id="KW-0677">Repeat</keyword>
<feature type="compositionally biased region" description="Low complexity" evidence="10">
    <location>
        <begin position="70"/>
        <end position="82"/>
    </location>
</feature>
<dbReference type="PROSITE" id="PS51403">
    <property type="entry name" value="NC1_IV"/>
    <property type="match status" value="1"/>
</dbReference>
<reference evidence="12" key="4">
    <citation type="submission" date="2025-09" db="UniProtKB">
        <authorList>
            <consortium name="Ensembl"/>
        </authorList>
    </citation>
    <scope>IDENTIFICATION</scope>
    <source>
        <strain evidence="12">JP 163 A</strain>
    </source>
</reference>
<evidence type="ECO:0000256" key="4">
    <source>
        <dbReference type="ARBA" id="ARBA00022530"/>
    </source>
</evidence>
<evidence type="ECO:0000256" key="7">
    <source>
        <dbReference type="ARBA" id="ARBA00022869"/>
    </source>
</evidence>
<dbReference type="Proteomes" id="UP000002852">
    <property type="component" value="Unassembled WGS sequence"/>
</dbReference>
<dbReference type="InParanoid" id="M4AMI2"/>
<dbReference type="InterPro" id="IPR036954">
    <property type="entry name" value="Collagen_IV_NC_sf"/>
</dbReference>
<comment type="function">
    <text evidence="1">Type IV collagen is the major structural component of glomerular basement membranes (GBM), forming a 'chicken-wire' meshwork together with laminins, proteoglycans and entactin/nidogen.</text>
</comment>
<keyword evidence="3" id="KW-0964">Secreted</keyword>
<proteinExistence type="predicted"/>
<evidence type="ECO:0000313" key="12">
    <source>
        <dbReference type="Ensembl" id="ENSXMAP00000015676.2"/>
    </source>
</evidence>
<dbReference type="Gene3D" id="2.170.240.10">
    <property type="entry name" value="Collagen IV, non-collagenous"/>
    <property type="match status" value="1"/>
</dbReference>
<keyword evidence="5" id="KW-0732">Signal</keyword>
<sequence length="439" mass="45374">GVGDPGLPGSPGPQGKEGPIGYPGPAGYGPPGPPGTKGDTGVPGLPGVPGIPGQKGESGHFHTKGPPGPQGFQGPPGFEGSPGNHGLKGVKGDPGIPGRPGPDGVPGTTGSKGAAGEPSYVYGPPGPPGQKGEPGSRSDVMLKGQKGEPGIEGQVGVPGSPGAKGNTGPDGKNGEPGFPGSPGFGGPSGNPGGPGIPGRKGPRGLPGRAATHYTDGFLIARHSQSIKVPDCPNGSSLIYSGYSLLFINGNERAHGQDLGTMGSCLPRFSTMPFLFCDTENTCRYASRNDYSYWLSTDKLMPANMVAVTADKVAPYISRCSVCETTSKIIAFHSQNTLIPECPRGWETLWTGYSFIMQTGAGAEGSSQPLMSPGSCMENFRRVPFIECHGRGTCNYYPDSYSYWLASLDRNNIFSKPVPRTVKGFSLERVISRCRVCRKS</sequence>
<feature type="compositionally biased region" description="Gly residues" evidence="10">
    <location>
        <begin position="180"/>
        <end position="198"/>
    </location>
</feature>
<dbReference type="GeneTree" id="ENSGT00940000164076"/>
<reference evidence="13" key="1">
    <citation type="submission" date="2012-01" db="EMBL/GenBank/DDBJ databases">
        <authorList>
            <person name="Walter R."/>
            <person name="Schartl M."/>
            <person name="Warren W."/>
        </authorList>
    </citation>
    <scope>NUCLEOTIDE SEQUENCE [LARGE SCALE GENOMIC DNA]</scope>
    <source>
        <strain evidence="13">JP 163 A</strain>
    </source>
</reference>
<keyword evidence="8" id="KW-0176">Collagen</keyword>
<evidence type="ECO:0000256" key="3">
    <source>
        <dbReference type="ARBA" id="ARBA00022525"/>
    </source>
</evidence>
<name>M4AMI2_XIPMA</name>
<dbReference type="GO" id="GO:0005604">
    <property type="term" value="C:basement membrane"/>
    <property type="evidence" value="ECO:0007669"/>
    <property type="project" value="UniProtKB-SubCell"/>
</dbReference>
<evidence type="ECO:0000256" key="8">
    <source>
        <dbReference type="ARBA" id="ARBA00023119"/>
    </source>
</evidence>
<dbReference type="OMA" id="MKLELPW"/>
<dbReference type="GO" id="GO:0005581">
    <property type="term" value="C:collagen trimer"/>
    <property type="evidence" value="ECO:0007669"/>
    <property type="project" value="UniProtKB-KW"/>
</dbReference>
<dbReference type="STRING" id="8083.ENSXMAP00000015676"/>
<keyword evidence="9" id="KW-1015">Disulfide bond</keyword>
<dbReference type="Ensembl" id="ENSXMAT00000015699.2">
    <property type="protein sequence ID" value="ENSXMAP00000015676.2"/>
    <property type="gene ID" value="ENSXMAG00000015586.2"/>
</dbReference>
<evidence type="ECO:0000259" key="11">
    <source>
        <dbReference type="PROSITE" id="PS51403"/>
    </source>
</evidence>
<dbReference type="SMART" id="SM00111">
    <property type="entry name" value="C4"/>
    <property type="match status" value="2"/>
</dbReference>
<dbReference type="InterPro" id="IPR008160">
    <property type="entry name" value="Collagen"/>
</dbReference>
<dbReference type="PANTHER" id="PTHR37456:SF6">
    <property type="entry name" value="COLLAGEN ALPHA-1(XXIII) CHAIN-LIKE ISOFORM X2"/>
    <property type="match status" value="1"/>
</dbReference>
<dbReference type="AlphaFoldDB" id="M4AMI2"/>
<reference evidence="13" key="2">
    <citation type="journal article" date="2013" name="Nat. Genet.">
        <title>The genome of the platyfish, Xiphophorus maculatus, provides insights into evolutionary adaptation and several complex traits.</title>
        <authorList>
            <person name="Schartl M."/>
            <person name="Walter R.B."/>
            <person name="Shen Y."/>
            <person name="Garcia T."/>
            <person name="Catchen J."/>
            <person name="Amores A."/>
            <person name="Braasch I."/>
            <person name="Chalopin D."/>
            <person name="Volff J.N."/>
            <person name="Lesch K.P."/>
            <person name="Bisazza A."/>
            <person name="Minx P."/>
            <person name="Hillier L."/>
            <person name="Wilson R.K."/>
            <person name="Fuerstenberg S."/>
            <person name="Boore J."/>
            <person name="Searle S."/>
            <person name="Postlethwait J.H."/>
            <person name="Warren W.C."/>
        </authorList>
    </citation>
    <scope>NUCLEOTIDE SEQUENCE [LARGE SCALE GENOMIC DNA]</scope>
    <source>
        <strain evidence="13">JP 163 A</strain>
    </source>
</reference>
<keyword evidence="13" id="KW-1185">Reference proteome</keyword>
<evidence type="ECO:0000256" key="1">
    <source>
        <dbReference type="ARBA" id="ARBA00003696"/>
    </source>
</evidence>
<dbReference type="eggNOG" id="KOG3544">
    <property type="taxonomic scope" value="Eukaryota"/>
</dbReference>
<dbReference type="FunFam" id="2.170.240.10:FF:000001">
    <property type="entry name" value="Collagen IV alpha 1 chain"/>
    <property type="match status" value="1"/>
</dbReference>
<feature type="region of interest" description="Disordered" evidence="10">
    <location>
        <begin position="1"/>
        <end position="209"/>
    </location>
</feature>
<dbReference type="Pfam" id="PF01391">
    <property type="entry name" value="Collagen"/>
    <property type="match status" value="3"/>
</dbReference>